<evidence type="ECO:0000313" key="3">
    <source>
        <dbReference type="Proteomes" id="UP000807342"/>
    </source>
</evidence>
<reference evidence="2" key="1">
    <citation type="submission" date="2020-11" db="EMBL/GenBank/DDBJ databases">
        <authorList>
            <consortium name="DOE Joint Genome Institute"/>
            <person name="Ahrendt S."/>
            <person name="Riley R."/>
            <person name="Andreopoulos W."/>
            <person name="Labutti K."/>
            <person name="Pangilinan J."/>
            <person name="Ruiz-Duenas F.J."/>
            <person name="Barrasa J.M."/>
            <person name="Sanchez-Garcia M."/>
            <person name="Camarero S."/>
            <person name="Miyauchi S."/>
            <person name="Serrano A."/>
            <person name="Linde D."/>
            <person name="Babiker R."/>
            <person name="Drula E."/>
            <person name="Ayuso-Fernandez I."/>
            <person name="Pacheco R."/>
            <person name="Padilla G."/>
            <person name="Ferreira P."/>
            <person name="Barriuso J."/>
            <person name="Kellner H."/>
            <person name="Castanera R."/>
            <person name="Alfaro M."/>
            <person name="Ramirez L."/>
            <person name="Pisabarro A.G."/>
            <person name="Kuo A."/>
            <person name="Tritt A."/>
            <person name="Lipzen A."/>
            <person name="He G."/>
            <person name="Yan M."/>
            <person name="Ng V."/>
            <person name="Cullen D."/>
            <person name="Martin F."/>
            <person name="Rosso M.-N."/>
            <person name="Henrissat B."/>
            <person name="Hibbett D."/>
            <person name="Martinez A.T."/>
            <person name="Grigoriev I.V."/>
        </authorList>
    </citation>
    <scope>NUCLEOTIDE SEQUENCE</scope>
    <source>
        <strain evidence="2">MF-IS2</strain>
    </source>
</reference>
<name>A0A9P6C577_9AGAR</name>
<organism evidence="2 3">
    <name type="scientific">Macrolepiota fuliginosa MF-IS2</name>
    <dbReference type="NCBI Taxonomy" id="1400762"/>
    <lineage>
        <taxon>Eukaryota</taxon>
        <taxon>Fungi</taxon>
        <taxon>Dikarya</taxon>
        <taxon>Basidiomycota</taxon>
        <taxon>Agaricomycotina</taxon>
        <taxon>Agaricomycetes</taxon>
        <taxon>Agaricomycetidae</taxon>
        <taxon>Agaricales</taxon>
        <taxon>Agaricineae</taxon>
        <taxon>Agaricaceae</taxon>
        <taxon>Macrolepiota</taxon>
    </lineage>
</organism>
<dbReference type="Proteomes" id="UP000807342">
    <property type="component" value="Unassembled WGS sequence"/>
</dbReference>
<dbReference type="SUPFAM" id="SSF52540">
    <property type="entry name" value="P-loop containing nucleoside triphosphate hydrolases"/>
    <property type="match status" value="1"/>
</dbReference>
<feature type="domain" description="G" evidence="1">
    <location>
        <begin position="84"/>
        <end position="140"/>
    </location>
</feature>
<gene>
    <name evidence="2" type="ORF">P691DRAFT_758999</name>
</gene>
<dbReference type="OrthoDB" id="8954335at2759"/>
<dbReference type="InterPro" id="IPR006073">
    <property type="entry name" value="GTP-bd"/>
</dbReference>
<dbReference type="InterPro" id="IPR027417">
    <property type="entry name" value="P-loop_NTPase"/>
</dbReference>
<keyword evidence="3" id="KW-1185">Reference proteome</keyword>
<dbReference type="Pfam" id="PF01926">
    <property type="entry name" value="MMR_HSR1"/>
    <property type="match status" value="1"/>
</dbReference>
<accession>A0A9P6C577</accession>
<sequence>MPNKYLTPIVKGLSFDHKNIWNGVFTYDSSGFRLLSETSRIFAGSNKNGPGGYQWKPFQKRVNFRGLVVDVVEKKDSTRDDIIIAVLGPTGAGKSTFIEAATGYQGGVGHTLDSCTSEVTAVRVTFMDEIRVVLVDTPGSDDTCRSDLDVLKLISRWLEKTYGDDVKLAGIIYLHRITDNRIACTPFRDLNKFLQLYGEGAFKKVIISTTMWQDSNEEVGGAQETKLVRNCWAEMIIRGSRTARFMNNQQSAWNILNLFAT</sequence>
<comment type="caution">
    <text evidence="2">The sequence shown here is derived from an EMBL/GenBank/DDBJ whole genome shotgun (WGS) entry which is preliminary data.</text>
</comment>
<dbReference type="GO" id="GO:0005525">
    <property type="term" value="F:GTP binding"/>
    <property type="evidence" value="ECO:0007669"/>
    <property type="project" value="InterPro"/>
</dbReference>
<dbReference type="AlphaFoldDB" id="A0A9P6C577"/>
<dbReference type="Gene3D" id="3.40.50.300">
    <property type="entry name" value="P-loop containing nucleotide triphosphate hydrolases"/>
    <property type="match status" value="1"/>
</dbReference>
<dbReference type="EMBL" id="MU151128">
    <property type="protein sequence ID" value="KAF9449530.1"/>
    <property type="molecule type" value="Genomic_DNA"/>
</dbReference>
<evidence type="ECO:0000259" key="1">
    <source>
        <dbReference type="Pfam" id="PF01926"/>
    </source>
</evidence>
<dbReference type="CDD" id="cd00882">
    <property type="entry name" value="Ras_like_GTPase"/>
    <property type="match status" value="1"/>
</dbReference>
<proteinExistence type="predicted"/>
<protein>
    <recommendedName>
        <fullName evidence="1">G domain-containing protein</fullName>
    </recommendedName>
</protein>
<evidence type="ECO:0000313" key="2">
    <source>
        <dbReference type="EMBL" id="KAF9449530.1"/>
    </source>
</evidence>